<dbReference type="Proteomes" id="UP000018198">
    <property type="component" value="Unassembled WGS sequence"/>
</dbReference>
<organism evidence="1 2">
    <name type="scientific">Crocosphaera watsonii WH 0401</name>
    <dbReference type="NCBI Taxonomy" id="555881"/>
    <lineage>
        <taxon>Bacteria</taxon>
        <taxon>Bacillati</taxon>
        <taxon>Cyanobacteriota</taxon>
        <taxon>Cyanophyceae</taxon>
        <taxon>Oscillatoriophycideae</taxon>
        <taxon>Chroococcales</taxon>
        <taxon>Aphanothecaceae</taxon>
        <taxon>Crocosphaera</taxon>
    </lineage>
</organism>
<protein>
    <submittedName>
        <fullName evidence="1">Uncharacterized protein</fullName>
    </submittedName>
</protein>
<name>T2J744_CROWT</name>
<evidence type="ECO:0000313" key="1">
    <source>
        <dbReference type="EMBL" id="CCQ60976.1"/>
    </source>
</evidence>
<evidence type="ECO:0000313" key="2">
    <source>
        <dbReference type="Proteomes" id="UP000018198"/>
    </source>
</evidence>
<gene>
    <name evidence="1" type="ORF">CWATWH0401_1257</name>
</gene>
<reference evidence="1 2" key="1">
    <citation type="submission" date="2013-01" db="EMBL/GenBank/DDBJ databases">
        <authorList>
            <person name="Bench S."/>
        </authorList>
    </citation>
    <scope>NUCLEOTIDE SEQUENCE [LARGE SCALE GENOMIC DNA]</scope>
    <source>
        <strain evidence="1 2">WH 0401</strain>
    </source>
</reference>
<comment type="caution">
    <text evidence="1">The sequence shown here is derived from an EMBL/GenBank/DDBJ whole genome shotgun (WGS) entry which is preliminary data.</text>
</comment>
<reference evidence="1 2" key="2">
    <citation type="submission" date="2013-09" db="EMBL/GenBank/DDBJ databases">
        <title>Whole genome comparison of six Crocosphaera watsonii strains with differing phenotypes.</title>
        <authorList>
            <person name="Bench S.R."/>
            <person name="Heller P."/>
            <person name="Frank I."/>
            <person name="Arciniega M."/>
            <person name="Shilova I.N."/>
            <person name="Zehr J.P."/>
        </authorList>
    </citation>
    <scope>NUCLEOTIDE SEQUENCE [LARGE SCALE GENOMIC DNA]</scope>
    <source>
        <strain evidence="1 2">WH 0401</strain>
    </source>
</reference>
<proteinExistence type="predicted"/>
<dbReference type="AlphaFoldDB" id="T2J744"/>
<dbReference type="EMBL" id="CAQM01000249">
    <property type="protein sequence ID" value="CCQ60976.1"/>
    <property type="molecule type" value="Genomic_DNA"/>
</dbReference>
<accession>T2J744</accession>
<sequence>MFFLWKMNKNNTISLQLILSKIKKMMTIWVNEQIDPSGIVYSCIACCDQKSAEDCHETWLNNLTEAQKQQGWVATLRTVDSWDEVPVNALKLSV</sequence>